<dbReference type="InterPro" id="IPR036864">
    <property type="entry name" value="Zn2-C6_fun-type_DNA-bd_sf"/>
</dbReference>
<dbReference type="CDD" id="cd00067">
    <property type="entry name" value="GAL4"/>
    <property type="match status" value="1"/>
</dbReference>
<dbReference type="GO" id="GO:0008270">
    <property type="term" value="F:zinc ion binding"/>
    <property type="evidence" value="ECO:0007669"/>
    <property type="project" value="InterPro"/>
</dbReference>
<dbReference type="Pfam" id="PF00172">
    <property type="entry name" value="Zn_clus"/>
    <property type="match status" value="1"/>
</dbReference>
<keyword evidence="6" id="KW-1185">Reference proteome</keyword>
<sequence>MERIQSNVEQGSGFQSARLEIPARHTRGSRASSISSTGKDGNSTKKKRRGGTRRKTGCSTCKSRHSRCDEKKPICGNCERLNLECVQSDFISHSEFSSGFDTPTPTPTPAPAPAPGDGGSPYFPPPETQASTWDAFRTQMQGLGNHIQGLEMISNNSRPPTDAFTYMNVSTPAGTIDTVSSASTVALTSETAFLLQAYVKTVATWMDLMDHTSTYQLSIPRLILSSPLLFHCICAFTAKHLALANSGQNTFWEPIARQHYGESLRMLIDTLNGSNHGQALTATILMSSYEMVSSAGLEDRRHFLGAMMLIKSQNITARSRGVDRANFWIYVRHEISIALTSEQPLLMDPDGWQVQWEQGETREDVLGNHVLWILARVINLVYGKDNDVEVSSRKREALLQEMEDWRAGLSDNFVGVPYGDEDEDGFKKVYFPVTAAAVAAFWYHVARILLYAEPVLNPFHASQVQDHAIKITNIAMSEFPDSFRVFATHGLYYAAKHIHGLGRKARIWHILNVIEAQLGYHTRSVGKRLQDLLYDQGV</sequence>
<dbReference type="Proteomes" id="UP000799428">
    <property type="component" value="Unassembled WGS sequence"/>
</dbReference>
<dbReference type="Gene3D" id="4.10.240.10">
    <property type="entry name" value="Zn(2)-C6 fungal-type DNA-binding domain"/>
    <property type="match status" value="1"/>
</dbReference>
<protein>
    <recommendedName>
        <fullName evidence="4">Zn(2)-C6 fungal-type domain-containing protein</fullName>
    </recommendedName>
</protein>
<proteinExistence type="predicted"/>
<reference evidence="5" key="1">
    <citation type="journal article" date="2020" name="Stud. Mycol.">
        <title>101 Dothideomycetes genomes: a test case for predicting lifestyles and emergence of pathogens.</title>
        <authorList>
            <person name="Haridas S."/>
            <person name="Albert R."/>
            <person name="Binder M."/>
            <person name="Bloem J."/>
            <person name="Labutti K."/>
            <person name="Salamov A."/>
            <person name="Andreopoulos B."/>
            <person name="Baker S."/>
            <person name="Barry K."/>
            <person name="Bills G."/>
            <person name="Bluhm B."/>
            <person name="Cannon C."/>
            <person name="Castanera R."/>
            <person name="Culley D."/>
            <person name="Daum C."/>
            <person name="Ezra D."/>
            <person name="Gonzalez J."/>
            <person name="Henrissat B."/>
            <person name="Kuo A."/>
            <person name="Liang C."/>
            <person name="Lipzen A."/>
            <person name="Lutzoni F."/>
            <person name="Magnuson J."/>
            <person name="Mondo S."/>
            <person name="Nolan M."/>
            <person name="Ohm R."/>
            <person name="Pangilinan J."/>
            <person name="Park H.-J."/>
            <person name="Ramirez L."/>
            <person name="Alfaro M."/>
            <person name="Sun H."/>
            <person name="Tritt A."/>
            <person name="Yoshinaga Y."/>
            <person name="Zwiers L.-H."/>
            <person name="Turgeon B."/>
            <person name="Goodwin S."/>
            <person name="Spatafora J."/>
            <person name="Crous P."/>
            <person name="Grigoriev I."/>
        </authorList>
    </citation>
    <scope>NUCLEOTIDE SEQUENCE</scope>
    <source>
        <strain evidence="5">CBS 279.74</strain>
    </source>
</reference>
<dbReference type="PANTHER" id="PTHR37534:SF9">
    <property type="entry name" value="ZN(II)2CYS6 TRANSCRIPTION FACTOR (EUROFUNG)"/>
    <property type="match status" value="1"/>
</dbReference>
<dbReference type="OrthoDB" id="4525710at2759"/>
<evidence type="ECO:0000256" key="3">
    <source>
        <dbReference type="SAM" id="MobiDB-lite"/>
    </source>
</evidence>
<dbReference type="PROSITE" id="PS50048">
    <property type="entry name" value="ZN2_CY6_FUNGAL_2"/>
    <property type="match status" value="1"/>
</dbReference>
<evidence type="ECO:0000259" key="4">
    <source>
        <dbReference type="PROSITE" id="PS50048"/>
    </source>
</evidence>
<dbReference type="SMART" id="SM00066">
    <property type="entry name" value="GAL4"/>
    <property type="match status" value="1"/>
</dbReference>
<feature type="region of interest" description="Disordered" evidence="3">
    <location>
        <begin position="96"/>
        <end position="130"/>
    </location>
</feature>
<dbReference type="Pfam" id="PF11951">
    <property type="entry name" value="Fungal_trans_2"/>
    <property type="match status" value="1"/>
</dbReference>
<organism evidence="5 6">
    <name type="scientific">Pleomassaria siparia CBS 279.74</name>
    <dbReference type="NCBI Taxonomy" id="1314801"/>
    <lineage>
        <taxon>Eukaryota</taxon>
        <taxon>Fungi</taxon>
        <taxon>Dikarya</taxon>
        <taxon>Ascomycota</taxon>
        <taxon>Pezizomycotina</taxon>
        <taxon>Dothideomycetes</taxon>
        <taxon>Pleosporomycetidae</taxon>
        <taxon>Pleosporales</taxon>
        <taxon>Pleomassariaceae</taxon>
        <taxon>Pleomassaria</taxon>
    </lineage>
</organism>
<feature type="compositionally biased region" description="Polar residues" evidence="3">
    <location>
        <begin position="1"/>
        <end position="15"/>
    </location>
</feature>
<name>A0A6G1K305_9PLEO</name>
<gene>
    <name evidence="5" type="ORF">K504DRAFT_459319</name>
</gene>
<dbReference type="EMBL" id="MU005775">
    <property type="protein sequence ID" value="KAF2706892.1"/>
    <property type="molecule type" value="Genomic_DNA"/>
</dbReference>
<feature type="compositionally biased region" description="Pro residues" evidence="3">
    <location>
        <begin position="104"/>
        <end position="114"/>
    </location>
</feature>
<dbReference type="InterPro" id="IPR021858">
    <property type="entry name" value="Fun_TF"/>
</dbReference>
<dbReference type="PANTHER" id="PTHR37534">
    <property type="entry name" value="TRANSCRIPTIONAL ACTIVATOR PROTEIN UGA3"/>
    <property type="match status" value="1"/>
</dbReference>
<feature type="compositionally biased region" description="Polar residues" evidence="3">
    <location>
        <begin position="29"/>
        <end position="41"/>
    </location>
</feature>
<dbReference type="GO" id="GO:0000976">
    <property type="term" value="F:transcription cis-regulatory region binding"/>
    <property type="evidence" value="ECO:0007669"/>
    <property type="project" value="TreeGrafter"/>
</dbReference>
<feature type="domain" description="Zn(2)-C6 fungal-type" evidence="4">
    <location>
        <begin position="57"/>
        <end position="87"/>
    </location>
</feature>
<dbReference type="GO" id="GO:0000981">
    <property type="term" value="F:DNA-binding transcription factor activity, RNA polymerase II-specific"/>
    <property type="evidence" value="ECO:0007669"/>
    <property type="project" value="InterPro"/>
</dbReference>
<evidence type="ECO:0000313" key="5">
    <source>
        <dbReference type="EMBL" id="KAF2706892.1"/>
    </source>
</evidence>
<evidence type="ECO:0000256" key="1">
    <source>
        <dbReference type="ARBA" id="ARBA00004123"/>
    </source>
</evidence>
<dbReference type="InterPro" id="IPR001138">
    <property type="entry name" value="Zn2Cys6_DnaBD"/>
</dbReference>
<keyword evidence="2" id="KW-0539">Nucleus</keyword>
<comment type="subcellular location">
    <subcellularLocation>
        <location evidence="1">Nucleus</location>
    </subcellularLocation>
</comment>
<dbReference type="PROSITE" id="PS00463">
    <property type="entry name" value="ZN2_CY6_FUNGAL_1"/>
    <property type="match status" value="1"/>
</dbReference>
<evidence type="ECO:0000256" key="2">
    <source>
        <dbReference type="ARBA" id="ARBA00023242"/>
    </source>
</evidence>
<accession>A0A6G1K305</accession>
<dbReference type="GO" id="GO:0045944">
    <property type="term" value="P:positive regulation of transcription by RNA polymerase II"/>
    <property type="evidence" value="ECO:0007669"/>
    <property type="project" value="TreeGrafter"/>
</dbReference>
<feature type="region of interest" description="Disordered" evidence="3">
    <location>
        <begin position="1"/>
        <end position="70"/>
    </location>
</feature>
<feature type="compositionally biased region" description="Basic residues" evidence="3">
    <location>
        <begin position="44"/>
        <end position="56"/>
    </location>
</feature>
<dbReference type="AlphaFoldDB" id="A0A6G1K305"/>
<dbReference type="GO" id="GO:0005634">
    <property type="term" value="C:nucleus"/>
    <property type="evidence" value="ECO:0007669"/>
    <property type="project" value="UniProtKB-SubCell"/>
</dbReference>
<dbReference type="SUPFAM" id="SSF57701">
    <property type="entry name" value="Zn2/Cys6 DNA-binding domain"/>
    <property type="match status" value="1"/>
</dbReference>
<evidence type="ECO:0000313" key="6">
    <source>
        <dbReference type="Proteomes" id="UP000799428"/>
    </source>
</evidence>